<keyword evidence="1" id="KW-1133">Transmembrane helix</keyword>
<dbReference type="PANTHER" id="PTHR37305:SF1">
    <property type="entry name" value="MEMBRANE PROTEIN"/>
    <property type="match status" value="1"/>
</dbReference>
<feature type="transmembrane region" description="Helical" evidence="1">
    <location>
        <begin position="159"/>
        <end position="180"/>
    </location>
</feature>
<gene>
    <name evidence="2" type="ORF">N495_04930</name>
</gene>
<protein>
    <submittedName>
        <fullName evidence="2">Membrane protein</fullName>
    </submittedName>
</protein>
<dbReference type="OrthoDB" id="1908801at2"/>
<dbReference type="PANTHER" id="PTHR37305">
    <property type="entry name" value="INTEGRAL MEMBRANE PROTEIN-RELATED"/>
    <property type="match status" value="1"/>
</dbReference>
<evidence type="ECO:0000313" key="3">
    <source>
        <dbReference type="Proteomes" id="UP000032250"/>
    </source>
</evidence>
<accession>A0A0D0ZW97</accession>
<dbReference type="EMBL" id="JXSU01000007">
    <property type="protein sequence ID" value="KIS22953.1"/>
    <property type="molecule type" value="Genomic_DNA"/>
</dbReference>
<dbReference type="RefSeq" id="WP_003489261.1">
    <property type="nucleotide sequence ID" value="NZ_JXSU01000007.1"/>
</dbReference>
<proteinExistence type="predicted"/>
<reference evidence="2 3" key="1">
    <citation type="submission" date="2014-06" db="EMBL/GenBank/DDBJ databases">
        <title>Genome characterization of distinct group I Clostridium botulinum lineages.</title>
        <authorList>
            <person name="Giordani F."/>
            <person name="Anselmo A."/>
            <person name="Fillo S."/>
            <person name="Palozzi A.M."/>
            <person name="Fortunato A."/>
            <person name="Gentile B."/>
            <person name="Ciammaruconi A."/>
            <person name="Anniballi F."/>
            <person name="De Medici D."/>
            <person name="Lista F."/>
        </authorList>
    </citation>
    <scope>NUCLEOTIDE SEQUENCE [LARGE SCALE GENOMIC DNA]</scope>
    <source>
        <strain evidence="2 3">B2 450</strain>
    </source>
</reference>
<dbReference type="HOGENOM" id="CLU_815989_0_0_9"/>
<keyword evidence="1" id="KW-0472">Membrane</keyword>
<dbReference type="PATRIC" id="fig|1379739.3.peg.1309"/>
<sequence length="339" mass="38365">MIGWEIKKIAKSKIALIAIAIFILLTSIMAIVKPTLEDEIKHVNEQHETVVDKRAPIVIGKENFNKKIDGLVEASKSNGKDSMEKRIAEDSKKKIENIKDNEYKEVNFWKVFSYRSTHSVASFFMLIMIMLIVSNIYINEKISSVDNLILSSKNKFKCLYSKMFLAILIPVIFYSVYLGLEFLITIIQYGTPVNGNLQAFRIVDNFILLKGDPTIVNYVLSRVSVMYLVLISISLVIFLFSSTLSNSLAVISGGAIFIVLGKVCMLLKFLPKKLLMILDKVNYIDMLSYFDINIGMNWGNISIMGNNFDLINFSIGIVGLIILLSILLIIINFKKFITN</sequence>
<feature type="transmembrane region" description="Helical" evidence="1">
    <location>
        <begin position="248"/>
        <end position="270"/>
    </location>
</feature>
<feature type="transmembrane region" description="Helical" evidence="1">
    <location>
        <begin position="119"/>
        <end position="138"/>
    </location>
</feature>
<keyword evidence="1" id="KW-0812">Transmembrane</keyword>
<dbReference type="AlphaFoldDB" id="A0A0D0ZW97"/>
<name>A0A0D0ZW97_CLOBO</name>
<evidence type="ECO:0000256" key="1">
    <source>
        <dbReference type="SAM" id="Phobius"/>
    </source>
</evidence>
<comment type="caution">
    <text evidence="2">The sequence shown here is derived from an EMBL/GenBank/DDBJ whole genome shotgun (WGS) entry which is preliminary data.</text>
</comment>
<organism evidence="2 3">
    <name type="scientific">Clostridium botulinum B2 450</name>
    <dbReference type="NCBI Taxonomy" id="1379739"/>
    <lineage>
        <taxon>Bacteria</taxon>
        <taxon>Bacillati</taxon>
        <taxon>Bacillota</taxon>
        <taxon>Clostridia</taxon>
        <taxon>Eubacteriales</taxon>
        <taxon>Clostridiaceae</taxon>
        <taxon>Clostridium</taxon>
    </lineage>
</organism>
<feature type="transmembrane region" description="Helical" evidence="1">
    <location>
        <begin position="310"/>
        <end position="333"/>
    </location>
</feature>
<evidence type="ECO:0000313" key="2">
    <source>
        <dbReference type="EMBL" id="KIS22953.1"/>
    </source>
</evidence>
<dbReference type="Proteomes" id="UP000032250">
    <property type="component" value="Unassembled WGS sequence"/>
</dbReference>
<feature type="transmembrane region" description="Helical" evidence="1">
    <location>
        <begin position="219"/>
        <end position="241"/>
    </location>
</feature>